<dbReference type="AlphaFoldDB" id="A0A9P9E3S4"/>
<dbReference type="InterPro" id="IPR001078">
    <property type="entry name" value="2-oxoacid_DH_actylTfrase"/>
</dbReference>
<protein>
    <recommendedName>
        <fullName evidence="9">Dihydrolipoamide acetyltransferase component of pyruvate dehydrogenase complex</fullName>
        <ecNumber evidence="9">2.3.1.-</ecNumber>
    </recommendedName>
</protein>
<dbReference type="PROSITE" id="PS51826">
    <property type="entry name" value="PSBD"/>
    <property type="match status" value="1"/>
</dbReference>
<evidence type="ECO:0000313" key="14">
    <source>
        <dbReference type="Proteomes" id="UP000700596"/>
    </source>
</evidence>
<dbReference type="Gene3D" id="3.30.559.10">
    <property type="entry name" value="Chloramphenicol acetyltransferase-like domain"/>
    <property type="match status" value="1"/>
</dbReference>
<dbReference type="Pfam" id="PF02817">
    <property type="entry name" value="E3_binding"/>
    <property type="match status" value="1"/>
</dbReference>
<dbReference type="EMBL" id="JAGMWT010000003">
    <property type="protein sequence ID" value="KAH7131829.1"/>
    <property type="molecule type" value="Genomic_DNA"/>
</dbReference>
<feature type="region of interest" description="Disordered" evidence="10">
    <location>
        <begin position="128"/>
        <end position="175"/>
    </location>
</feature>
<feature type="domain" description="Peripheral subunit-binding (PSBD)" evidence="12">
    <location>
        <begin position="174"/>
        <end position="211"/>
    </location>
</feature>
<dbReference type="InterPro" id="IPR011053">
    <property type="entry name" value="Single_hybrid_motif"/>
</dbReference>
<organism evidence="13 14">
    <name type="scientific">Dendryphion nanum</name>
    <dbReference type="NCBI Taxonomy" id="256645"/>
    <lineage>
        <taxon>Eukaryota</taxon>
        <taxon>Fungi</taxon>
        <taxon>Dikarya</taxon>
        <taxon>Ascomycota</taxon>
        <taxon>Pezizomycotina</taxon>
        <taxon>Dothideomycetes</taxon>
        <taxon>Pleosporomycetidae</taxon>
        <taxon>Pleosporales</taxon>
        <taxon>Torulaceae</taxon>
        <taxon>Dendryphion</taxon>
    </lineage>
</organism>
<dbReference type="EC" id="2.3.1.-" evidence="9"/>
<evidence type="ECO:0000256" key="4">
    <source>
        <dbReference type="ARBA" id="ARBA00022679"/>
    </source>
</evidence>
<evidence type="ECO:0000256" key="7">
    <source>
        <dbReference type="ARBA" id="ARBA00023128"/>
    </source>
</evidence>
<dbReference type="Pfam" id="PF00364">
    <property type="entry name" value="Biotin_lipoyl"/>
    <property type="match status" value="1"/>
</dbReference>
<dbReference type="Pfam" id="PF00198">
    <property type="entry name" value="2-oxoacid_dh"/>
    <property type="match status" value="1"/>
</dbReference>
<feature type="domain" description="Lipoyl-binding" evidence="11">
    <location>
        <begin position="37"/>
        <end position="116"/>
    </location>
</feature>
<evidence type="ECO:0000313" key="13">
    <source>
        <dbReference type="EMBL" id="KAH7131829.1"/>
    </source>
</evidence>
<reference evidence="13" key="1">
    <citation type="journal article" date="2021" name="Nat. Commun.">
        <title>Genetic determinants of endophytism in the Arabidopsis root mycobiome.</title>
        <authorList>
            <person name="Mesny F."/>
            <person name="Miyauchi S."/>
            <person name="Thiergart T."/>
            <person name="Pickel B."/>
            <person name="Atanasova L."/>
            <person name="Karlsson M."/>
            <person name="Huettel B."/>
            <person name="Barry K.W."/>
            <person name="Haridas S."/>
            <person name="Chen C."/>
            <person name="Bauer D."/>
            <person name="Andreopoulos W."/>
            <person name="Pangilinan J."/>
            <person name="LaButti K."/>
            <person name="Riley R."/>
            <person name="Lipzen A."/>
            <person name="Clum A."/>
            <person name="Drula E."/>
            <person name="Henrissat B."/>
            <person name="Kohler A."/>
            <person name="Grigoriev I.V."/>
            <person name="Martin F.M."/>
            <person name="Hacquard S."/>
        </authorList>
    </citation>
    <scope>NUCLEOTIDE SEQUENCE</scope>
    <source>
        <strain evidence="13">MPI-CAGE-CH-0243</strain>
    </source>
</reference>
<dbReference type="FunFam" id="2.40.50.100:FF:000013">
    <property type="entry name" value="Dihydrolipoamide acetyltransferase component of pyruvate dehydrogenase complex"/>
    <property type="match status" value="1"/>
</dbReference>
<evidence type="ECO:0000259" key="12">
    <source>
        <dbReference type="PROSITE" id="PS51826"/>
    </source>
</evidence>
<feature type="compositionally biased region" description="Basic and acidic residues" evidence="10">
    <location>
        <begin position="128"/>
        <end position="155"/>
    </location>
</feature>
<dbReference type="PROSITE" id="PS00189">
    <property type="entry name" value="LIPOYL"/>
    <property type="match status" value="1"/>
</dbReference>
<evidence type="ECO:0000256" key="2">
    <source>
        <dbReference type="ARBA" id="ARBA00004305"/>
    </source>
</evidence>
<comment type="similarity">
    <text evidence="3 9">Belongs to the 2-oxoacid dehydrogenase family.</text>
</comment>
<dbReference type="InterPro" id="IPR004167">
    <property type="entry name" value="PSBD"/>
</dbReference>
<dbReference type="InterPro" id="IPR050743">
    <property type="entry name" value="2-oxoacid_DH_E2_comp"/>
</dbReference>
<dbReference type="PROSITE" id="PS50968">
    <property type="entry name" value="BIOTINYL_LIPOYL"/>
    <property type="match status" value="1"/>
</dbReference>
<dbReference type="Gene3D" id="2.40.50.100">
    <property type="match status" value="1"/>
</dbReference>
<comment type="caution">
    <text evidence="13">The sequence shown here is derived from an EMBL/GenBank/DDBJ whole genome shotgun (WGS) entry which is preliminary data.</text>
</comment>
<proteinExistence type="inferred from homology"/>
<dbReference type="SUPFAM" id="SSF47005">
    <property type="entry name" value="Peripheral subunit-binding domain of 2-oxo acid dehydrogenase complex"/>
    <property type="match status" value="1"/>
</dbReference>
<evidence type="ECO:0000256" key="3">
    <source>
        <dbReference type="ARBA" id="ARBA00007317"/>
    </source>
</evidence>
<dbReference type="InterPro" id="IPR023213">
    <property type="entry name" value="CAT-like_dom_sf"/>
</dbReference>
<name>A0A9P9E3S4_9PLEO</name>
<dbReference type="InterPro" id="IPR003016">
    <property type="entry name" value="2-oxoA_DH_lipoyl-BS"/>
</dbReference>
<keyword evidence="7" id="KW-0496">Mitochondrion</keyword>
<dbReference type="PANTHER" id="PTHR43178">
    <property type="entry name" value="DIHYDROLIPOAMIDE ACETYLTRANSFERASE COMPONENT OF PYRUVATE DEHYDROGENASE COMPLEX"/>
    <property type="match status" value="1"/>
</dbReference>
<sequence length="484" mass="52634">MLGVRLLSLRRPLSRVALGDAIKINQFNAKKFHSASHLFVNKPYNLADIGEGITECQIIQWFVKPGDRVQEFDPICEVQSDKASVEITSRFDGRISKLLYDIDDMAKVGQPLVYIETDDIEDDWKEKTDLESTSHAKDKTTDTDPSQKFESRHGEIPSSDFPSQSAKSEPKSHPATPAVRHMLKMRGIDIADVNGTGKDGRVLKGDVQRYSETVSSALSSSLNQSVATVASDEDNIVPLTPVQNKMFQSMTASLKIPHLLFSHSVDLTNLNDLRRRLKDNAGRSSSTSSSEVSDFPKGLTNLPFIIKVLSHTFEQFPTMNAHLDIGPDSKRPQLIVKAKHDFGIAIDTPNGLLVPVIRNVNERSIISIATELQRLGALALKGRLEPSDFGGATFTISNLGSIGGGVLGPLIIPPMVGILGVGRTEPTPVFEAGTGGEGCVVRKDKATLSWAADHRVLDGAIVAKCATAVASRLKHIECLVAVMR</sequence>
<comment type="cofactor">
    <cofactor evidence="1 9">
        <name>(R)-lipoate</name>
        <dbReference type="ChEBI" id="CHEBI:83088"/>
    </cofactor>
</comment>
<dbReference type="GO" id="GO:0016407">
    <property type="term" value="F:acetyltransferase activity"/>
    <property type="evidence" value="ECO:0007669"/>
    <property type="project" value="TreeGrafter"/>
</dbReference>
<dbReference type="Proteomes" id="UP000700596">
    <property type="component" value="Unassembled WGS sequence"/>
</dbReference>
<dbReference type="SUPFAM" id="SSF51230">
    <property type="entry name" value="Single hybrid motif"/>
    <property type="match status" value="1"/>
</dbReference>
<dbReference type="Gene3D" id="4.10.320.10">
    <property type="entry name" value="E3-binding domain"/>
    <property type="match status" value="1"/>
</dbReference>
<evidence type="ECO:0000256" key="1">
    <source>
        <dbReference type="ARBA" id="ARBA00001938"/>
    </source>
</evidence>
<evidence type="ECO:0000259" key="11">
    <source>
        <dbReference type="PROSITE" id="PS50968"/>
    </source>
</evidence>
<dbReference type="OrthoDB" id="15567at2759"/>
<keyword evidence="4 9" id="KW-0808">Transferase</keyword>
<dbReference type="InterPro" id="IPR036625">
    <property type="entry name" value="E3-bd_dom_sf"/>
</dbReference>
<dbReference type="GO" id="GO:0045333">
    <property type="term" value="P:cellular respiration"/>
    <property type="evidence" value="ECO:0007669"/>
    <property type="project" value="UniProtKB-ARBA"/>
</dbReference>
<dbReference type="SUPFAM" id="SSF52777">
    <property type="entry name" value="CoA-dependent acyltransferases"/>
    <property type="match status" value="1"/>
</dbReference>
<evidence type="ECO:0000256" key="5">
    <source>
        <dbReference type="ARBA" id="ARBA00022823"/>
    </source>
</evidence>
<dbReference type="PANTHER" id="PTHR43178:SF5">
    <property type="entry name" value="LIPOAMIDE ACYLTRANSFERASE COMPONENT OF BRANCHED-CHAIN ALPHA-KETO ACID DEHYDROGENASE COMPLEX, MITOCHONDRIAL"/>
    <property type="match status" value="1"/>
</dbReference>
<comment type="subcellular location">
    <subcellularLocation>
        <location evidence="2">Mitochondrion matrix</location>
    </subcellularLocation>
</comment>
<keyword evidence="14" id="KW-1185">Reference proteome</keyword>
<evidence type="ECO:0000256" key="10">
    <source>
        <dbReference type="SAM" id="MobiDB-lite"/>
    </source>
</evidence>
<keyword evidence="8 9" id="KW-0012">Acyltransferase</keyword>
<dbReference type="InterPro" id="IPR000089">
    <property type="entry name" value="Biotin_lipoyl"/>
</dbReference>
<keyword evidence="6" id="KW-0809">Transit peptide</keyword>
<dbReference type="GO" id="GO:0005759">
    <property type="term" value="C:mitochondrial matrix"/>
    <property type="evidence" value="ECO:0007669"/>
    <property type="project" value="UniProtKB-SubCell"/>
</dbReference>
<evidence type="ECO:0000256" key="6">
    <source>
        <dbReference type="ARBA" id="ARBA00022946"/>
    </source>
</evidence>
<accession>A0A9P9E3S4</accession>
<dbReference type="GO" id="GO:0031405">
    <property type="term" value="F:lipoic acid binding"/>
    <property type="evidence" value="ECO:0007669"/>
    <property type="project" value="TreeGrafter"/>
</dbReference>
<gene>
    <name evidence="13" type="ORF">B0J11DRAFT_428021</name>
</gene>
<dbReference type="FunFam" id="3.30.559.10:FF:000007">
    <property type="entry name" value="Dihydrolipoamide acetyltransferase component of pyruvate dehydrogenase complex"/>
    <property type="match status" value="1"/>
</dbReference>
<evidence type="ECO:0000256" key="8">
    <source>
        <dbReference type="ARBA" id="ARBA00023315"/>
    </source>
</evidence>
<dbReference type="CDD" id="cd06849">
    <property type="entry name" value="lipoyl_domain"/>
    <property type="match status" value="1"/>
</dbReference>
<evidence type="ECO:0000256" key="9">
    <source>
        <dbReference type="RuleBase" id="RU003423"/>
    </source>
</evidence>
<keyword evidence="5 9" id="KW-0450">Lipoyl</keyword>